<evidence type="ECO:0000313" key="3">
    <source>
        <dbReference type="Proteomes" id="UP000765509"/>
    </source>
</evidence>
<gene>
    <name evidence="2" type="ORF">O181_132999</name>
</gene>
<feature type="region of interest" description="Disordered" evidence="1">
    <location>
        <begin position="113"/>
        <end position="155"/>
    </location>
</feature>
<protein>
    <submittedName>
        <fullName evidence="2">Uncharacterized protein</fullName>
    </submittedName>
</protein>
<sequence length="155" mass="17090">MLANKHTRNICSLSAPSDHKARGVPAQDALARTPLWSTMMKPYPSTNGHRDLKQADRNDSGRLALSPQASICPPPLLGHHLMVTLLLDLSKVIIRPMKDGDGERTFELGLIVTITKPPNPPPRQDSPVPSLPREQTPRQPTPGPSGTRWSEELFR</sequence>
<keyword evidence="3" id="KW-1185">Reference proteome</keyword>
<dbReference type="AlphaFoldDB" id="A0A9Q3QCK8"/>
<dbReference type="Proteomes" id="UP000765509">
    <property type="component" value="Unassembled WGS sequence"/>
</dbReference>
<accession>A0A9Q3QCK8</accession>
<reference evidence="2" key="1">
    <citation type="submission" date="2021-03" db="EMBL/GenBank/DDBJ databases">
        <title>Draft genome sequence of rust myrtle Austropuccinia psidii MF-1, a brazilian biotype.</title>
        <authorList>
            <person name="Quecine M.C."/>
            <person name="Pachon D.M.R."/>
            <person name="Bonatelli M.L."/>
            <person name="Correr F.H."/>
            <person name="Franceschini L.M."/>
            <person name="Leite T.F."/>
            <person name="Margarido G.R.A."/>
            <person name="Almeida C.A."/>
            <person name="Ferrarezi J.A."/>
            <person name="Labate C.A."/>
        </authorList>
    </citation>
    <scope>NUCLEOTIDE SEQUENCE</scope>
    <source>
        <strain evidence="2">MF-1</strain>
    </source>
</reference>
<proteinExistence type="predicted"/>
<organism evidence="2 3">
    <name type="scientific">Austropuccinia psidii MF-1</name>
    <dbReference type="NCBI Taxonomy" id="1389203"/>
    <lineage>
        <taxon>Eukaryota</taxon>
        <taxon>Fungi</taxon>
        <taxon>Dikarya</taxon>
        <taxon>Basidiomycota</taxon>
        <taxon>Pucciniomycotina</taxon>
        <taxon>Pucciniomycetes</taxon>
        <taxon>Pucciniales</taxon>
        <taxon>Sphaerophragmiaceae</taxon>
        <taxon>Austropuccinia</taxon>
    </lineage>
</organism>
<evidence type="ECO:0000313" key="2">
    <source>
        <dbReference type="EMBL" id="MBW0593284.1"/>
    </source>
</evidence>
<dbReference type="EMBL" id="AVOT02153471">
    <property type="protein sequence ID" value="MBW0593284.1"/>
    <property type="molecule type" value="Genomic_DNA"/>
</dbReference>
<comment type="caution">
    <text evidence="2">The sequence shown here is derived from an EMBL/GenBank/DDBJ whole genome shotgun (WGS) entry which is preliminary data.</text>
</comment>
<feature type="non-terminal residue" evidence="2">
    <location>
        <position position="155"/>
    </location>
</feature>
<name>A0A9Q3QCK8_9BASI</name>
<evidence type="ECO:0000256" key="1">
    <source>
        <dbReference type="SAM" id="MobiDB-lite"/>
    </source>
</evidence>